<evidence type="ECO:0000313" key="2">
    <source>
        <dbReference type="EMBL" id="GAE37468.1"/>
    </source>
</evidence>
<dbReference type="EMBL" id="BAUV01000077">
    <property type="protein sequence ID" value="GAE37468.1"/>
    <property type="molecule type" value="Genomic_DNA"/>
</dbReference>
<evidence type="ECO:0000256" key="1">
    <source>
        <dbReference type="SAM" id="Phobius"/>
    </source>
</evidence>
<comment type="caution">
    <text evidence="2">The sequence shown here is derived from an EMBL/GenBank/DDBJ whole genome shotgun (WGS) entry which is preliminary data.</text>
</comment>
<dbReference type="OrthoDB" id="2878241at2"/>
<keyword evidence="1" id="KW-0812">Transmembrane</keyword>
<feature type="transmembrane region" description="Helical" evidence="1">
    <location>
        <begin position="12"/>
        <end position="30"/>
    </location>
</feature>
<gene>
    <name evidence="2" type="ORF">JCM9157_4770</name>
</gene>
<keyword evidence="1" id="KW-1133">Transmembrane helix</keyword>
<feature type="transmembrane region" description="Helical" evidence="1">
    <location>
        <begin position="42"/>
        <end position="60"/>
    </location>
</feature>
<proteinExistence type="predicted"/>
<dbReference type="STRING" id="1236973.JCM9157_4770"/>
<organism evidence="2 3">
    <name type="scientific">Halalkalibacter akibai (strain ATCC 43226 / DSM 21942 / CIP 109018 / JCM 9157 / 1139)</name>
    <name type="common">Bacillus akibai</name>
    <dbReference type="NCBI Taxonomy" id="1236973"/>
    <lineage>
        <taxon>Bacteria</taxon>
        <taxon>Bacillati</taxon>
        <taxon>Bacillota</taxon>
        <taxon>Bacilli</taxon>
        <taxon>Bacillales</taxon>
        <taxon>Bacillaceae</taxon>
        <taxon>Halalkalibacter</taxon>
    </lineage>
</organism>
<dbReference type="Proteomes" id="UP000018896">
    <property type="component" value="Unassembled WGS sequence"/>
</dbReference>
<dbReference type="eggNOG" id="ENOG50303ZE">
    <property type="taxonomic scope" value="Bacteria"/>
</dbReference>
<reference evidence="2 3" key="1">
    <citation type="journal article" date="2014" name="Genome Announc.">
        <title>Draft Genome Sequences of Three Alkaliphilic Bacillus Strains, Bacillus wakoensis JCM 9140T, Bacillus akibai JCM 9157T, and Bacillus hemicellulosilyticus JCM 9152T.</title>
        <authorList>
            <person name="Yuki M."/>
            <person name="Oshima K."/>
            <person name="Suda W."/>
            <person name="Oshida Y."/>
            <person name="Kitamura K."/>
            <person name="Iida T."/>
            <person name="Hattori M."/>
            <person name="Ohkuma M."/>
        </authorList>
    </citation>
    <scope>NUCLEOTIDE SEQUENCE [LARGE SCALE GENOMIC DNA]</scope>
    <source>
        <strain evidence="2 3">JCM 9157</strain>
    </source>
</reference>
<dbReference type="AlphaFoldDB" id="W4R0P6"/>
<protein>
    <submittedName>
        <fullName evidence="2">Uncharacterized protein</fullName>
    </submittedName>
</protein>
<dbReference type="RefSeq" id="WP_035668288.1">
    <property type="nucleotide sequence ID" value="NZ_BAUV01000077.1"/>
</dbReference>
<evidence type="ECO:0000313" key="3">
    <source>
        <dbReference type="Proteomes" id="UP000018896"/>
    </source>
</evidence>
<accession>W4R0P6</accession>
<keyword evidence="3" id="KW-1185">Reference proteome</keyword>
<keyword evidence="1" id="KW-0472">Membrane</keyword>
<name>W4R0P6_HALA3</name>
<sequence>MTFVIPIWLDSILGTLWIVFLVGLYIYLVAKVFKLFKIKLNQWLIGAIAILALIGTQLILENHYRIFYPQENDIVIKASGEIVENATNKKLITTDKDSLVYIGGGIPFQDTLPYSFKTNDGHSHDIQLLIYFQEAEIQTIMKAFQVYKGVVETHGNSPVYYFSSSSYYSEVVEEKYREEVSQQIGKVKRDDLTRERMGEIIETSQSQILNEYEKKLYTITLK</sequence>